<dbReference type="PANTHER" id="PTHR10540:SF6">
    <property type="entry name" value="EUKARYOTIC TRANSLATION INITIATION FACTOR 3 SUBUNIT F"/>
    <property type="match status" value="1"/>
</dbReference>
<dbReference type="Gene3D" id="3.40.140.10">
    <property type="entry name" value="Cytidine Deaminase, domain 2"/>
    <property type="match status" value="1"/>
</dbReference>
<dbReference type="InterPro" id="IPR000555">
    <property type="entry name" value="JAMM/MPN+_dom"/>
</dbReference>
<dbReference type="EMBL" id="FLRD01000057">
    <property type="protein sequence ID" value="SBT33485.1"/>
    <property type="molecule type" value="Genomic_DNA"/>
</dbReference>
<dbReference type="GO" id="GO:0008237">
    <property type="term" value="F:metallopeptidase activity"/>
    <property type="evidence" value="ECO:0007669"/>
    <property type="project" value="InterPro"/>
</dbReference>
<dbReference type="InterPro" id="IPR027531">
    <property type="entry name" value="eIF3f"/>
</dbReference>
<evidence type="ECO:0000313" key="7">
    <source>
        <dbReference type="EMBL" id="SBT33910.1"/>
    </source>
</evidence>
<evidence type="ECO:0000313" key="6">
    <source>
        <dbReference type="EMBL" id="SBT33485.1"/>
    </source>
</evidence>
<keyword evidence="9" id="KW-1185">Reference proteome</keyword>
<evidence type="ECO:0000259" key="4">
    <source>
        <dbReference type="Pfam" id="PF01398"/>
    </source>
</evidence>
<keyword evidence="2 6" id="KW-0396">Initiation factor</keyword>
<evidence type="ECO:0000313" key="9">
    <source>
        <dbReference type="Proteomes" id="UP000078555"/>
    </source>
</evidence>
<keyword evidence="3" id="KW-0648">Protein biosynthesis</keyword>
<organism evidence="6 9">
    <name type="scientific">Plasmodium ovale wallikeri</name>
    <dbReference type="NCBI Taxonomy" id="864142"/>
    <lineage>
        <taxon>Eukaryota</taxon>
        <taxon>Sar</taxon>
        <taxon>Alveolata</taxon>
        <taxon>Apicomplexa</taxon>
        <taxon>Aconoidasida</taxon>
        <taxon>Haemosporida</taxon>
        <taxon>Plasmodiidae</taxon>
        <taxon>Plasmodium</taxon>
        <taxon>Plasmodium (Plasmodium)</taxon>
    </lineage>
</organism>
<evidence type="ECO:0000256" key="3">
    <source>
        <dbReference type="ARBA" id="ARBA00022917"/>
    </source>
</evidence>
<gene>
    <name evidence="6" type="ORF">POVWA1_017320</name>
    <name evidence="7" type="ORF">POVWA2_017210</name>
</gene>
<dbReference type="GO" id="GO:0003743">
    <property type="term" value="F:translation initiation factor activity"/>
    <property type="evidence" value="ECO:0007669"/>
    <property type="project" value="UniProtKB-KW"/>
</dbReference>
<dbReference type="Pfam" id="PF13012">
    <property type="entry name" value="MitMem_reg"/>
    <property type="match status" value="1"/>
</dbReference>
<accession>A0A1A8YPF5</accession>
<protein>
    <submittedName>
        <fullName evidence="6">Eukaryotic translation initiation factor 3 subunit F, putative (EIF3F)</fullName>
    </submittedName>
</protein>
<evidence type="ECO:0000256" key="1">
    <source>
        <dbReference type="ARBA" id="ARBA00022490"/>
    </source>
</evidence>
<evidence type="ECO:0000256" key="2">
    <source>
        <dbReference type="ARBA" id="ARBA00022540"/>
    </source>
</evidence>
<feature type="domain" description="JAB1/MPN/MOV34 metalloenzyme" evidence="4">
    <location>
        <begin position="33"/>
        <end position="80"/>
    </location>
</feature>
<dbReference type="Proteomes" id="UP000078550">
    <property type="component" value="Unassembled WGS sequence"/>
</dbReference>
<dbReference type="GO" id="GO:0071541">
    <property type="term" value="C:eukaryotic translation initiation factor 3 complex, eIF3m"/>
    <property type="evidence" value="ECO:0007669"/>
    <property type="project" value="TreeGrafter"/>
</dbReference>
<dbReference type="Pfam" id="PF01398">
    <property type="entry name" value="JAB"/>
    <property type="match status" value="1"/>
</dbReference>
<keyword evidence="1" id="KW-0963">Cytoplasm</keyword>
<dbReference type="CDD" id="cd08064">
    <property type="entry name" value="MPN_eIF3f"/>
    <property type="match status" value="1"/>
</dbReference>
<dbReference type="PANTHER" id="PTHR10540">
    <property type="entry name" value="EUKARYOTIC TRANSLATION INITIATION FACTOR 3 SUBUNIT F-RELATED"/>
    <property type="match status" value="1"/>
</dbReference>
<name>A0A1A8YPF5_PLAOA</name>
<dbReference type="InterPro" id="IPR024969">
    <property type="entry name" value="EIF3F/CSN6-like_C"/>
</dbReference>
<reference evidence="8 9" key="2">
    <citation type="submission" date="2016-05" db="EMBL/GenBank/DDBJ databases">
        <authorList>
            <person name="Naeem Raeece"/>
        </authorList>
    </citation>
    <scope>NUCLEOTIDE SEQUENCE [LARGE SCALE GENOMIC DNA]</scope>
</reference>
<evidence type="ECO:0000259" key="5">
    <source>
        <dbReference type="Pfam" id="PF13012"/>
    </source>
</evidence>
<dbReference type="EMBL" id="FLRE01000068">
    <property type="protein sequence ID" value="SBT33910.1"/>
    <property type="molecule type" value="Genomic_DNA"/>
</dbReference>
<evidence type="ECO:0000313" key="8">
    <source>
        <dbReference type="Proteomes" id="UP000078550"/>
    </source>
</evidence>
<dbReference type="GO" id="GO:0031369">
    <property type="term" value="F:translation initiation factor binding"/>
    <property type="evidence" value="ECO:0007669"/>
    <property type="project" value="InterPro"/>
</dbReference>
<feature type="domain" description="EIF3F/CSN6-like C-terminal" evidence="5">
    <location>
        <begin position="249"/>
        <end position="333"/>
    </location>
</feature>
<dbReference type="Proteomes" id="UP000078555">
    <property type="component" value="Unassembled WGS sequence"/>
</dbReference>
<dbReference type="AlphaFoldDB" id="A0A1A8YPF5"/>
<reference evidence="6" key="1">
    <citation type="submission" date="2016-05" db="EMBL/GenBank/DDBJ databases">
        <authorList>
            <person name="Lavstsen T."/>
            <person name="Jespersen J.S."/>
        </authorList>
    </citation>
    <scope>NUCLEOTIDE SEQUENCE [LARGE SCALE GENOMIC DNA]</scope>
</reference>
<sequence length="338" mass="38765">MSINRYNFKTLSTLLKEKTPQHFDILPHTSIKSVIHPSVIFTILDAYLRRDEDQTHVIGTLMGSIIDTNLIEISDCFVDKHSLNEGVSIRVMLSRIGQTGNAPTGFLQIIKDHHETMYELKQKIRPRDQVVGWFCSGSELSELSCAVHGWFKEHNSISKFYPHSPLNEPIHLLVDASLESGFINIKAYVQLPINLVKEYFVHFHEIQTELLPCNVERAEVAQLKEKGNTGKDYTNSISNNKEYIFNNDMNEISLKRLLIMLKQCKSYIQDVIDKKKKGNLAIGRYLHKVFSNDSFLTLEKFDSINESILQDNLMISYLSHLAHLQFLIAEKLNASSLQ</sequence>
<proteinExistence type="predicted"/>